<dbReference type="InterPro" id="IPR017455">
    <property type="entry name" value="Znf_FYVE-rel"/>
</dbReference>
<keyword evidence="2 4" id="KW-0863">Zinc-finger</keyword>
<dbReference type="AlphaFoldDB" id="A0A9P4HY91"/>
<feature type="region of interest" description="Disordered" evidence="5">
    <location>
        <begin position="79"/>
        <end position="121"/>
    </location>
</feature>
<comment type="caution">
    <text evidence="7">The sequence shown here is derived from an EMBL/GenBank/DDBJ whole genome shotgun (WGS) entry which is preliminary data.</text>
</comment>
<feature type="compositionally biased region" description="Basic and acidic residues" evidence="5">
    <location>
        <begin position="80"/>
        <end position="97"/>
    </location>
</feature>
<dbReference type="InterPro" id="IPR052113">
    <property type="entry name" value="FYVE-type_Zinc_Finger"/>
</dbReference>
<organism evidence="7 8">
    <name type="scientific">Saccharata proteae CBS 121410</name>
    <dbReference type="NCBI Taxonomy" id="1314787"/>
    <lineage>
        <taxon>Eukaryota</taxon>
        <taxon>Fungi</taxon>
        <taxon>Dikarya</taxon>
        <taxon>Ascomycota</taxon>
        <taxon>Pezizomycotina</taxon>
        <taxon>Dothideomycetes</taxon>
        <taxon>Dothideomycetes incertae sedis</taxon>
        <taxon>Botryosphaeriales</taxon>
        <taxon>Saccharataceae</taxon>
        <taxon>Saccharata</taxon>
    </lineage>
</organism>
<dbReference type="OrthoDB" id="660555at2759"/>
<evidence type="ECO:0000256" key="3">
    <source>
        <dbReference type="ARBA" id="ARBA00022833"/>
    </source>
</evidence>
<dbReference type="InterPro" id="IPR013083">
    <property type="entry name" value="Znf_RING/FYVE/PHD"/>
</dbReference>
<evidence type="ECO:0000259" key="6">
    <source>
        <dbReference type="PROSITE" id="PS50178"/>
    </source>
</evidence>
<protein>
    <submittedName>
        <fullName evidence="7">FYVE-domain-containing protein</fullName>
    </submittedName>
</protein>
<evidence type="ECO:0000256" key="5">
    <source>
        <dbReference type="SAM" id="MobiDB-lite"/>
    </source>
</evidence>
<evidence type="ECO:0000313" key="8">
    <source>
        <dbReference type="Proteomes" id="UP000799776"/>
    </source>
</evidence>
<dbReference type="PANTHER" id="PTHR39490">
    <property type="entry name" value="ARRESTIN DOMAIN-CONTAINING PROTEIN D"/>
    <property type="match status" value="1"/>
</dbReference>
<evidence type="ECO:0000256" key="1">
    <source>
        <dbReference type="ARBA" id="ARBA00022723"/>
    </source>
</evidence>
<keyword evidence="1" id="KW-0479">Metal-binding</keyword>
<dbReference type="Proteomes" id="UP000799776">
    <property type="component" value="Unassembled WGS sequence"/>
</dbReference>
<dbReference type="SMART" id="SM00064">
    <property type="entry name" value="FYVE"/>
    <property type="match status" value="1"/>
</dbReference>
<proteinExistence type="predicted"/>
<keyword evidence="3" id="KW-0862">Zinc</keyword>
<evidence type="ECO:0000256" key="2">
    <source>
        <dbReference type="ARBA" id="ARBA00022771"/>
    </source>
</evidence>
<reference evidence="7" key="1">
    <citation type="journal article" date="2020" name="Stud. Mycol.">
        <title>101 Dothideomycetes genomes: a test case for predicting lifestyles and emergence of pathogens.</title>
        <authorList>
            <person name="Haridas S."/>
            <person name="Albert R."/>
            <person name="Binder M."/>
            <person name="Bloem J."/>
            <person name="Labutti K."/>
            <person name="Salamov A."/>
            <person name="Andreopoulos B."/>
            <person name="Baker S."/>
            <person name="Barry K."/>
            <person name="Bills G."/>
            <person name="Bluhm B."/>
            <person name="Cannon C."/>
            <person name="Castanera R."/>
            <person name="Culley D."/>
            <person name="Daum C."/>
            <person name="Ezra D."/>
            <person name="Gonzalez J."/>
            <person name="Henrissat B."/>
            <person name="Kuo A."/>
            <person name="Liang C."/>
            <person name="Lipzen A."/>
            <person name="Lutzoni F."/>
            <person name="Magnuson J."/>
            <person name="Mondo S."/>
            <person name="Nolan M."/>
            <person name="Ohm R."/>
            <person name="Pangilinan J."/>
            <person name="Park H.-J."/>
            <person name="Ramirez L."/>
            <person name="Alfaro M."/>
            <person name="Sun H."/>
            <person name="Tritt A."/>
            <person name="Yoshinaga Y."/>
            <person name="Zwiers L.-H."/>
            <person name="Turgeon B."/>
            <person name="Goodwin S."/>
            <person name="Spatafora J."/>
            <person name="Crous P."/>
            <person name="Grigoriev I."/>
        </authorList>
    </citation>
    <scope>NUCLEOTIDE SEQUENCE</scope>
    <source>
        <strain evidence="7">CBS 121410</strain>
    </source>
</reference>
<dbReference type="PROSITE" id="PS50178">
    <property type="entry name" value="ZF_FYVE"/>
    <property type="match status" value="1"/>
</dbReference>
<gene>
    <name evidence="7" type="ORF">K490DRAFT_35491</name>
</gene>
<dbReference type="EMBL" id="ML978713">
    <property type="protein sequence ID" value="KAF2090093.1"/>
    <property type="molecule type" value="Genomic_DNA"/>
</dbReference>
<evidence type="ECO:0000313" key="7">
    <source>
        <dbReference type="EMBL" id="KAF2090093.1"/>
    </source>
</evidence>
<dbReference type="SUPFAM" id="SSF57903">
    <property type="entry name" value="FYVE/PHD zinc finger"/>
    <property type="match status" value="1"/>
</dbReference>
<dbReference type="InterPro" id="IPR000306">
    <property type="entry name" value="Znf_FYVE"/>
</dbReference>
<name>A0A9P4HY91_9PEZI</name>
<dbReference type="Gene3D" id="3.30.40.10">
    <property type="entry name" value="Zinc/RING finger domain, C3HC4 (zinc finger)"/>
    <property type="match status" value="1"/>
</dbReference>
<accession>A0A9P4HY91</accession>
<dbReference type="InterPro" id="IPR011011">
    <property type="entry name" value="Znf_FYVE_PHD"/>
</dbReference>
<dbReference type="Pfam" id="PF01363">
    <property type="entry name" value="FYVE"/>
    <property type="match status" value="1"/>
</dbReference>
<keyword evidence="8" id="KW-1185">Reference proteome</keyword>
<dbReference type="PANTHER" id="PTHR39490:SF8">
    <property type="entry name" value="ZINC FINGER FYVE DOMAIN-CONTAINING PROTEIN 21"/>
    <property type="match status" value="1"/>
</dbReference>
<evidence type="ECO:0000256" key="4">
    <source>
        <dbReference type="PROSITE-ProRule" id="PRU00091"/>
    </source>
</evidence>
<sequence length="121" mass="13536">MPQQVESQAGPSTEGAELRRSSSILIPAWQPDGEVSRCPVCGTWFSFWYRKHHCRKCGRVVCSNCSPHRITIPRQYIVHPPDEMRLPQEPRDDETDHASNPALGGGEEVRVCNPVSPASRS</sequence>
<feature type="domain" description="FYVE-type" evidence="6">
    <location>
        <begin position="32"/>
        <end position="113"/>
    </location>
</feature>
<dbReference type="GO" id="GO:0008270">
    <property type="term" value="F:zinc ion binding"/>
    <property type="evidence" value="ECO:0007669"/>
    <property type="project" value="UniProtKB-KW"/>
</dbReference>